<feature type="region of interest" description="Disordered" evidence="2">
    <location>
        <begin position="632"/>
        <end position="659"/>
    </location>
</feature>
<dbReference type="EMBL" id="BNCO01000026">
    <property type="protein sequence ID" value="GIL57102.1"/>
    <property type="molecule type" value="Genomic_DNA"/>
</dbReference>
<feature type="compositionally biased region" description="Low complexity" evidence="2">
    <location>
        <begin position="639"/>
        <end position="653"/>
    </location>
</feature>
<feature type="compositionally biased region" description="Low complexity" evidence="2">
    <location>
        <begin position="1567"/>
        <end position="1579"/>
    </location>
</feature>
<feature type="region of interest" description="Disordered" evidence="2">
    <location>
        <begin position="1188"/>
        <end position="1227"/>
    </location>
</feature>
<feature type="region of interest" description="Disordered" evidence="2">
    <location>
        <begin position="488"/>
        <end position="526"/>
    </location>
</feature>
<feature type="compositionally biased region" description="Basic and acidic residues" evidence="2">
    <location>
        <begin position="587"/>
        <end position="609"/>
    </location>
</feature>
<feature type="region of interest" description="Disordered" evidence="2">
    <location>
        <begin position="1530"/>
        <end position="1581"/>
    </location>
</feature>
<feature type="region of interest" description="Disordered" evidence="2">
    <location>
        <begin position="1771"/>
        <end position="1791"/>
    </location>
</feature>
<feature type="compositionally biased region" description="Low complexity" evidence="2">
    <location>
        <begin position="291"/>
        <end position="304"/>
    </location>
</feature>
<comment type="caution">
    <text evidence="3">The sequence shown here is derived from an EMBL/GenBank/DDBJ whole genome shotgun (WGS) entry which is preliminary data.</text>
</comment>
<accession>A0A8J4B9U0</accession>
<feature type="region of interest" description="Disordered" evidence="2">
    <location>
        <begin position="1841"/>
        <end position="1872"/>
    </location>
</feature>
<dbReference type="PANTHER" id="PTHR23159">
    <property type="entry name" value="CENTROSOMAL PROTEIN 2"/>
    <property type="match status" value="1"/>
</dbReference>
<name>A0A8J4B9U0_9CHLO</name>
<feature type="region of interest" description="Disordered" evidence="2">
    <location>
        <begin position="920"/>
        <end position="942"/>
    </location>
</feature>
<evidence type="ECO:0000313" key="3">
    <source>
        <dbReference type="EMBL" id="GIL57102.1"/>
    </source>
</evidence>
<sequence>MAPKPKVADLEAKLKAKEAELEAAQSALVKAEASRAKLKQYLEAFREQAISTTEIINKFKNLQQDYDSLQEKYQQLQQETKRPPTAAAETGTLPNDGAAGASGPDLAVASLEQRLREEQQRGQQLQKRCARLQEEQQAAVREAEQLRREHQQQLQSQGVSGPATDSKKQQDIQQSAQELLLQLQLEQRLNSELRTQLESAVRQQQLLPQVQAEGSPVGGSAAAPRAGFAASSLPLGEAGKAAASTGVAAAVAHTQAIARKGAGGTSASTASRRRRVGGDYTSALGFVAGSAATASGSDSESSGDGNRRRDDGGNLGRASRGQQHREREVAAAQSRWKAAEAALEVTRREVEELRRREAAHKIEMDQLQAQLQALQALVAEHAAALKRHSVHLQQHDTNLQRHELQLERHGNELQLHDNHMQGYNNHLQRHGLQLEQHRDELQRQRHELVIVREGHAAETVAVRGQLEGVVAQLRGINRTHSILRRAFGSSDGGCSAQDGSDDDHGFPGTGALNDASGQPSVGRLLLTPGAASRDGFRALPAARDERGTAAAVRVGSFSKKEFLPQTQQIIQVAIDDGVAAPPGVPSEDDKAGGEQEQAGHHRDKRRRLEESDVVTALGHAGAVGMQPDRVVRSAKEHPQQQQQQHQGQQQQRQGPTVHAHAVTVAHRPDVVDAGAEGKDLERAAAAAPAGGGGGETVTHRQGRGRPRKERIPSELLSTLLDGKATGAGNLTKVAAATARRAAAAIQANTLQPMSLAAAICSAILRCSRDLVGVTAAAANADGGTVLPPPLATAVGGLTTNTARSERGGGSRAHGAGAAAVIRGNGGFLSVLLPSGRSRGPGGPGAATATAAGFGAVTLSDALACLWCEPVEQQRQLVKWLLQVVGDTDRILGDEMTVRRGNGDSAAAVCAAVGTLGGGGSDGAETLRKPTSSHTSLRAAADASPLATRGTDIGAAAAVVEAEAIAQPRSLQVSVVPPSKEPMALLGCLVAQQLNAVACYPLEGGSSFAEAGEAADGCGLQGTGFVHGGGRGGAGIVLQDGVKETEVVRGGAAAAGAAKAPSLTQRCAAAHALGQLFRLYGDREGYQSTALELLHVTADARTSNVPFISGTTTAIAANCGSGQRPAIPESCPPGAVAINRPSAHQTTGICTDCSLLPLCCLFVGWPQALSAPPLLTSVLPAQVQADSQTSPAAETVAPPGHADFSGRRPPLPISTGLGATQGPRVGASHGHVATGGFRACGGLHEGPDDDGDILENLFGDVESEAPHSPPRMGSDLRDMADALVWADPAWEAQLVSEPLGVAIAACGQLLALERLAECCIAGRTSMSSSIREGAGCTDPNSTGLLPTVTTSTVPHLSSSGSVLDGRLRSPVALDGHAEAVAAAVLLRALWEQQQQPSKGPGDQKAVGLLLPGVEEVLLAVGAIQTAMSSTAAVTAIEATLAKGCRGTTDAAVGLQPLANAGGFSKCRGGDGVGGNRSGSAGVEEDPNAVLAAALGHAHFAISELASRLMGLLLTAMLKRQQLGSRRHAHIGLHRQQEQHRYPPVGRAPGEDPSAAAAHCPSGSPAGQSHSHVPPSSMPPSGGAEAAYVANLRQALLLTCHLLSHDQVYDRVLRKLVLWLYPGGPVAMSSAVGSQQQKTSHEAVLLSKATATATGMAGASFADGDDGPAAAADTAASAAGSPLMVVLGMEPADVPVQAARMRSGQPLPTADGIAATVEAAAAKVAVGRAIPCPEACSLDLETVRLVLEVIKDIACQVLGCFVIYHGRGQPFVPASPSASSSPSAPSPVPTTGLVPEGPQALRLACSSLCESLAGLLPALLHREIWGEDLVAAAAQGGEVGGIRGTQRQGAGGAEVGVGEATDLPRVVSSTEQGEGTDAAVATLLSVVAQVAGMCMAGLPLEPSTAATTGAAAHCSAGGDMCWDADAAALGGQAGPRTGPGPTSAEVSASLGLLGEVKARVGRALSAVQQGLLGPVGVKTKAAAAVLGLLTPSCNAGQTSSWRGPTPRPLAGPLAAASLVEGLPMVGM</sequence>
<evidence type="ECO:0000256" key="1">
    <source>
        <dbReference type="SAM" id="Coils"/>
    </source>
</evidence>
<feature type="compositionally biased region" description="Gly residues" evidence="2">
    <location>
        <begin position="1841"/>
        <end position="1853"/>
    </location>
</feature>
<dbReference type="Proteomes" id="UP000747399">
    <property type="component" value="Unassembled WGS sequence"/>
</dbReference>
<reference evidence="3" key="1">
    <citation type="journal article" date="2021" name="Proc. Natl. Acad. Sci. U.S.A.">
        <title>Three genomes in the algal genus Volvox reveal the fate of a haploid sex-determining region after a transition to homothallism.</title>
        <authorList>
            <person name="Yamamoto K."/>
            <person name="Hamaji T."/>
            <person name="Kawai-Toyooka H."/>
            <person name="Matsuzaki R."/>
            <person name="Takahashi F."/>
            <person name="Nishimura Y."/>
            <person name="Kawachi M."/>
            <person name="Noguchi H."/>
            <person name="Minakuchi Y."/>
            <person name="Umen J.G."/>
            <person name="Toyoda A."/>
            <person name="Nozaki H."/>
        </authorList>
    </citation>
    <scope>NUCLEOTIDE SEQUENCE</scope>
    <source>
        <strain evidence="3">NIES-3780</strain>
    </source>
</reference>
<gene>
    <name evidence="3" type="ORF">Vafri_12376</name>
</gene>
<feature type="compositionally biased region" description="Low complexity" evidence="2">
    <location>
        <begin position="1771"/>
        <end position="1781"/>
    </location>
</feature>
<evidence type="ECO:0000313" key="4">
    <source>
        <dbReference type="Proteomes" id="UP000747399"/>
    </source>
</evidence>
<feature type="coiled-coil region" evidence="1">
    <location>
        <begin position="336"/>
        <end position="447"/>
    </location>
</feature>
<keyword evidence="1" id="KW-0175">Coiled coil</keyword>
<dbReference type="PANTHER" id="PTHR23159:SF31">
    <property type="entry name" value="CENTROSOME-ASSOCIATED PROTEIN CEP250 ISOFORM X1"/>
    <property type="match status" value="1"/>
</dbReference>
<keyword evidence="4" id="KW-1185">Reference proteome</keyword>
<feature type="compositionally biased region" description="Basic and acidic residues" evidence="2">
    <location>
        <begin position="141"/>
        <end position="151"/>
    </location>
</feature>
<feature type="region of interest" description="Disordered" evidence="2">
    <location>
        <begin position="578"/>
        <end position="609"/>
    </location>
</feature>
<feature type="region of interest" description="Disordered" evidence="2">
    <location>
        <begin position="291"/>
        <end position="333"/>
    </location>
</feature>
<feature type="region of interest" description="Disordered" evidence="2">
    <location>
        <begin position="72"/>
        <end position="173"/>
    </location>
</feature>
<organism evidence="3 4">
    <name type="scientific">Volvox africanus</name>
    <dbReference type="NCBI Taxonomy" id="51714"/>
    <lineage>
        <taxon>Eukaryota</taxon>
        <taxon>Viridiplantae</taxon>
        <taxon>Chlorophyta</taxon>
        <taxon>core chlorophytes</taxon>
        <taxon>Chlorophyceae</taxon>
        <taxon>CS clade</taxon>
        <taxon>Chlamydomonadales</taxon>
        <taxon>Volvocaceae</taxon>
        <taxon>Volvox</taxon>
    </lineage>
</organism>
<proteinExistence type="predicted"/>
<evidence type="ECO:0000256" key="2">
    <source>
        <dbReference type="SAM" id="MobiDB-lite"/>
    </source>
</evidence>
<feature type="region of interest" description="Disordered" evidence="2">
    <location>
        <begin position="683"/>
        <end position="708"/>
    </location>
</feature>
<protein>
    <submittedName>
        <fullName evidence="3">Uncharacterized protein</fullName>
    </submittedName>
</protein>